<proteinExistence type="predicted"/>
<dbReference type="EMBL" id="MT141863">
    <property type="protein sequence ID" value="QJA71308.1"/>
    <property type="molecule type" value="Genomic_DNA"/>
</dbReference>
<evidence type="ECO:0000313" key="1">
    <source>
        <dbReference type="EMBL" id="QJA71308.1"/>
    </source>
</evidence>
<gene>
    <name evidence="1" type="ORF">MM415A03272_0003</name>
</gene>
<protein>
    <submittedName>
        <fullName evidence="1">Uncharacterized protein</fullName>
    </submittedName>
</protein>
<name>A0A6M3JPX2_9ZZZZ</name>
<accession>A0A6M3JPX2</accession>
<organism evidence="1">
    <name type="scientific">viral metagenome</name>
    <dbReference type="NCBI Taxonomy" id="1070528"/>
    <lineage>
        <taxon>unclassified sequences</taxon>
        <taxon>metagenomes</taxon>
        <taxon>organismal metagenomes</taxon>
    </lineage>
</organism>
<reference evidence="1" key="1">
    <citation type="submission" date="2020-03" db="EMBL/GenBank/DDBJ databases">
        <title>The deep terrestrial virosphere.</title>
        <authorList>
            <person name="Holmfeldt K."/>
            <person name="Nilsson E."/>
            <person name="Simone D."/>
            <person name="Lopez-Fernandez M."/>
            <person name="Wu X."/>
            <person name="de Brujin I."/>
            <person name="Lundin D."/>
            <person name="Andersson A."/>
            <person name="Bertilsson S."/>
            <person name="Dopson M."/>
        </authorList>
    </citation>
    <scope>NUCLEOTIDE SEQUENCE</scope>
    <source>
        <strain evidence="1">MM415A03272</strain>
    </source>
</reference>
<dbReference type="AlphaFoldDB" id="A0A6M3JPX2"/>
<sequence>MTITYTLTHHEVVGNRRKTRGAVTRTSGEGTVYINPGLRVCYSFDILENVSGSWVVTYPTSFPEIVSDSGFITVLYTSGNNTIYWEATGKA</sequence>